<name>A0AA39LDJ5_9BILA</name>
<protein>
    <submittedName>
        <fullName evidence="1">Uncharacterized protein</fullName>
    </submittedName>
</protein>
<comment type="caution">
    <text evidence="1">The sequence shown here is derived from an EMBL/GenBank/DDBJ whole genome shotgun (WGS) entry which is preliminary data.</text>
</comment>
<accession>A0AA39LDJ5</accession>
<gene>
    <name evidence="1" type="ORF">QR680_000163</name>
</gene>
<reference evidence="1" key="1">
    <citation type="submission" date="2023-06" db="EMBL/GenBank/DDBJ databases">
        <title>Genomic analysis of the entomopathogenic nematode Steinernema hermaphroditum.</title>
        <authorList>
            <person name="Schwarz E.M."/>
            <person name="Heppert J.K."/>
            <person name="Baniya A."/>
            <person name="Schwartz H.T."/>
            <person name="Tan C.-H."/>
            <person name="Antoshechkin I."/>
            <person name="Sternberg P.W."/>
            <person name="Goodrich-Blair H."/>
            <person name="Dillman A.R."/>
        </authorList>
    </citation>
    <scope>NUCLEOTIDE SEQUENCE</scope>
    <source>
        <strain evidence="1">PS9179</strain>
        <tissue evidence="1">Whole animal</tissue>
    </source>
</reference>
<evidence type="ECO:0000313" key="2">
    <source>
        <dbReference type="Proteomes" id="UP001175271"/>
    </source>
</evidence>
<dbReference type="Proteomes" id="UP001175271">
    <property type="component" value="Unassembled WGS sequence"/>
</dbReference>
<dbReference type="AlphaFoldDB" id="A0AA39LDJ5"/>
<organism evidence="1 2">
    <name type="scientific">Steinernema hermaphroditum</name>
    <dbReference type="NCBI Taxonomy" id="289476"/>
    <lineage>
        <taxon>Eukaryota</taxon>
        <taxon>Metazoa</taxon>
        <taxon>Ecdysozoa</taxon>
        <taxon>Nematoda</taxon>
        <taxon>Chromadorea</taxon>
        <taxon>Rhabditida</taxon>
        <taxon>Tylenchina</taxon>
        <taxon>Panagrolaimomorpha</taxon>
        <taxon>Strongyloidoidea</taxon>
        <taxon>Steinernematidae</taxon>
        <taxon>Steinernema</taxon>
    </lineage>
</organism>
<keyword evidence="2" id="KW-1185">Reference proteome</keyword>
<sequence length="120" mass="13783">MVMAADGHIRFADQRATRYMRKLDEARKNFIQRNISIIASVFCTMSVREFAGMIDMFDCYQLTPSTKKNFAKLLEEINRLSQAPDDQRSPYTLNVRIPGSEMNVGRLYDVKVLNSLDAVL</sequence>
<dbReference type="EMBL" id="JAUCMV010000005">
    <property type="protein sequence ID" value="KAK0393348.1"/>
    <property type="molecule type" value="Genomic_DNA"/>
</dbReference>
<evidence type="ECO:0000313" key="1">
    <source>
        <dbReference type="EMBL" id="KAK0393348.1"/>
    </source>
</evidence>
<proteinExistence type="predicted"/>